<feature type="region of interest" description="Disordered" evidence="2">
    <location>
        <begin position="305"/>
        <end position="343"/>
    </location>
</feature>
<feature type="compositionally biased region" description="Polar residues" evidence="2">
    <location>
        <begin position="305"/>
        <end position="319"/>
    </location>
</feature>
<accession>A0A0D2CR60</accession>
<sequence>MSTGRPSSQPNRFHYPQYANQQPPQPPAGYAHPSQYQQNQQQFPPHPSIRVPSNVKLSARQVPLGVGVSPPPVRYEGAQRAQQRPGGTGVLVQDFRFPTVPPIPENSPAKSKQELSQSPGRRDNMHESYMSSVLDDFTTPGTTPGSRSRGFPTPKRYSGSVYAESEALGVDERFDQGITSQESSRSNSPENSPQVVRQASLGKRAKPAMTTIKNRNSQLGHDNPEDGPGAISTNRAATMNALSAAVAAGVTNKATHYQPEVPGSRSYTPVRMPFDTSPPVSPSADREYLQTPKSPSTIATTKLFEQTPGSSHSRKSTNPLLGLGIEQPSMSDKIPPSRRPPRLDMDAVRDAEQRGSTTSLADLIKRATRLAANLDRGKTASRLGMLDMWGSNDKLSGNNRHSTMSDMISAFPAPAVGGTPTNRGDAAWPLGEKGDAYASTSDLSKNQPAKKRKCCGLSLPIFFTVLVVIIILIAAAVLIPIFLILVPKQHSKENTCASSHPCRNGGTSIVSQNTCVCVCSNGFTGSQCETPGNAQDCMTSTVSDGAKAYKNATMGSSVVPALSDAQSQFNIPLNASTILSLFSANNLSCTSENSLIDFNSTSESTKTRRFVIIPGLEPLNNRFASVDESPAAPVVSKRTEPVGKLWLERRQDGVTVGTSNGIVFQATSATSIGAVSTPSASIGTDVSTITSVSGTATETGAAATSDSGSSAPSSTGSGDTTRPSSTVTDRDVGFARVLVLYVMQQSRTVDVAVKAQEQLESFFQQQTQGNSSTTVEVGEGNQRFTADFDALSITMGNGQVIGGKS</sequence>
<dbReference type="GeneID" id="25330004"/>
<feature type="compositionally biased region" description="Polar residues" evidence="2">
    <location>
        <begin position="211"/>
        <end position="220"/>
    </location>
</feature>
<feature type="region of interest" description="Disordered" evidence="2">
    <location>
        <begin position="698"/>
        <end position="728"/>
    </location>
</feature>
<dbReference type="HOGENOM" id="CLU_009769_1_0_1"/>
<evidence type="ECO:0000256" key="2">
    <source>
        <dbReference type="SAM" id="MobiDB-lite"/>
    </source>
</evidence>
<proteinExistence type="predicted"/>
<dbReference type="RefSeq" id="XP_013313046.1">
    <property type="nucleotide sequence ID" value="XM_013457592.1"/>
</dbReference>
<evidence type="ECO:0000256" key="3">
    <source>
        <dbReference type="SAM" id="Phobius"/>
    </source>
</evidence>
<comment type="caution">
    <text evidence="1">Lacks conserved residue(s) required for the propagation of feature annotation.</text>
</comment>
<dbReference type="PROSITE" id="PS01186">
    <property type="entry name" value="EGF_2"/>
    <property type="match status" value="1"/>
</dbReference>
<feature type="compositionally biased region" description="Polar residues" evidence="2">
    <location>
        <begin position="108"/>
        <end position="119"/>
    </location>
</feature>
<keyword evidence="1" id="KW-0245">EGF-like domain</keyword>
<dbReference type="PROSITE" id="PS50026">
    <property type="entry name" value="EGF_3"/>
    <property type="match status" value="1"/>
</dbReference>
<evidence type="ECO:0000256" key="1">
    <source>
        <dbReference type="PROSITE-ProRule" id="PRU00076"/>
    </source>
</evidence>
<keyword evidence="6" id="KW-1185">Reference proteome</keyword>
<gene>
    <name evidence="5" type="ORF">PV05_08096</name>
</gene>
<feature type="region of interest" description="Disordered" evidence="2">
    <location>
        <begin position="256"/>
        <end position="292"/>
    </location>
</feature>
<keyword evidence="1" id="KW-1015">Disulfide bond</keyword>
<dbReference type="Proteomes" id="UP000054342">
    <property type="component" value="Unassembled WGS sequence"/>
</dbReference>
<dbReference type="PANTHER" id="PTHR17178">
    <property type="entry name" value="SECRETORY GRANULE PROTEOGLYCAN CORE PROTEIN"/>
    <property type="match status" value="1"/>
</dbReference>
<reference evidence="5 6" key="1">
    <citation type="submission" date="2015-01" db="EMBL/GenBank/DDBJ databases">
        <title>The Genome Sequence of Exophiala xenobiotica CBS118157.</title>
        <authorList>
            <consortium name="The Broad Institute Genomics Platform"/>
            <person name="Cuomo C."/>
            <person name="de Hoog S."/>
            <person name="Gorbushina A."/>
            <person name="Stielow B."/>
            <person name="Teixiera M."/>
            <person name="Abouelleil A."/>
            <person name="Chapman S.B."/>
            <person name="Priest M."/>
            <person name="Young S.K."/>
            <person name="Wortman J."/>
            <person name="Nusbaum C."/>
            <person name="Birren B."/>
        </authorList>
    </citation>
    <scope>NUCLEOTIDE SEQUENCE [LARGE SCALE GENOMIC DNA]</scope>
    <source>
        <strain evidence="5 6">CBS 118157</strain>
    </source>
</reference>
<feature type="region of interest" description="Disordered" evidence="2">
    <location>
        <begin position="178"/>
        <end position="233"/>
    </location>
</feature>
<feature type="transmembrane region" description="Helical" evidence="3">
    <location>
        <begin position="461"/>
        <end position="485"/>
    </location>
</feature>
<keyword evidence="3" id="KW-1133">Transmembrane helix</keyword>
<feature type="compositionally biased region" description="Low complexity" evidence="2">
    <location>
        <begin position="698"/>
        <end position="721"/>
    </location>
</feature>
<dbReference type="SUPFAM" id="SSF57196">
    <property type="entry name" value="EGF/Laminin"/>
    <property type="match status" value="1"/>
</dbReference>
<keyword evidence="3" id="KW-0812">Transmembrane</keyword>
<protein>
    <recommendedName>
        <fullName evidence="4">EGF-like domain-containing protein</fullName>
    </recommendedName>
</protein>
<evidence type="ECO:0000313" key="5">
    <source>
        <dbReference type="EMBL" id="KIW52462.1"/>
    </source>
</evidence>
<dbReference type="STRING" id="348802.A0A0D2CR60"/>
<name>A0A0D2CR60_9EURO</name>
<feature type="compositionally biased region" description="Polar residues" evidence="2">
    <location>
        <begin position="1"/>
        <end position="11"/>
    </location>
</feature>
<keyword evidence="3" id="KW-0472">Membrane</keyword>
<evidence type="ECO:0000259" key="4">
    <source>
        <dbReference type="PROSITE" id="PS50026"/>
    </source>
</evidence>
<dbReference type="OrthoDB" id="283575at2759"/>
<feature type="compositionally biased region" description="Low complexity" evidence="2">
    <location>
        <begin position="15"/>
        <end position="42"/>
    </location>
</feature>
<feature type="region of interest" description="Disordered" evidence="2">
    <location>
        <begin position="1"/>
        <end position="158"/>
    </location>
</feature>
<dbReference type="Gene3D" id="2.10.25.10">
    <property type="entry name" value="Laminin"/>
    <property type="match status" value="1"/>
</dbReference>
<feature type="disulfide bond" evidence="1">
    <location>
        <begin position="519"/>
        <end position="528"/>
    </location>
</feature>
<dbReference type="CDD" id="cd00054">
    <property type="entry name" value="EGF_CA"/>
    <property type="match status" value="1"/>
</dbReference>
<evidence type="ECO:0000313" key="6">
    <source>
        <dbReference type="Proteomes" id="UP000054342"/>
    </source>
</evidence>
<dbReference type="AlphaFoldDB" id="A0A0D2CR60"/>
<dbReference type="InterPro" id="IPR000742">
    <property type="entry name" value="EGF"/>
</dbReference>
<dbReference type="PROSITE" id="PS00022">
    <property type="entry name" value="EGF_1"/>
    <property type="match status" value="1"/>
</dbReference>
<feature type="domain" description="EGF-like" evidence="4">
    <location>
        <begin position="492"/>
        <end position="529"/>
    </location>
</feature>
<dbReference type="EMBL" id="KN847321">
    <property type="protein sequence ID" value="KIW52462.1"/>
    <property type="molecule type" value="Genomic_DNA"/>
</dbReference>
<feature type="compositionally biased region" description="Low complexity" evidence="2">
    <location>
        <begin position="180"/>
        <end position="194"/>
    </location>
</feature>
<dbReference type="PANTHER" id="PTHR17178:SF0">
    <property type="entry name" value="SERGLYCIN"/>
    <property type="match status" value="1"/>
</dbReference>
<organism evidence="5 6">
    <name type="scientific">Exophiala xenobiotica</name>
    <dbReference type="NCBI Taxonomy" id="348802"/>
    <lineage>
        <taxon>Eukaryota</taxon>
        <taxon>Fungi</taxon>
        <taxon>Dikarya</taxon>
        <taxon>Ascomycota</taxon>
        <taxon>Pezizomycotina</taxon>
        <taxon>Eurotiomycetes</taxon>
        <taxon>Chaetothyriomycetidae</taxon>
        <taxon>Chaetothyriales</taxon>
        <taxon>Herpotrichiellaceae</taxon>
        <taxon>Exophiala</taxon>
    </lineage>
</organism>